<dbReference type="AlphaFoldDB" id="A0A3D8R8I3"/>
<name>A0A3D8R8I3_9HELO</name>
<dbReference type="Proteomes" id="UP000256328">
    <property type="component" value="Unassembled WGS sequence"/>
</dbReference>
<dbReference type="EMBL" id="PDLN01000012">
    <property type="protein sequence ID" value="RDW70154.1"/>
    <property type="molecule type" value="Genomic_DNA"/>
</dbReference>
<comment type="caution">
    <text evidence="2">The sequence shown here is derived from an EMBL/GenBank/DDBJ whole genome shotgun (WGS) entry which is preliminary data.</text>
</comment>
<evidence type="ECO:0000313" key="3">
    <source>
        <dbReference type="Proteomes" id="UP000256328"/>
    </source>
</evidence>
<feature type="region of interest" description="Disordered" evidence="1">
    <location>
        <begin position="344"/>
        <end position="363"/>
    </location>
</feature>
<evidence type="ECO:0000256" key="1">
    <source>
        <dbReference type="SAM" id="MobiDB-lite"/>
    </source>
</evidence>
<organism evidence="2 3">
    <name type="scientific">Coleophoma crateriformis</name>
    <dbReference type="NCBI Taxonomy" id="565419"/>
    <lineage>
        <taxon>Eukaryota</taxon>
        <taxon>Fungi</taxon>
        <taxon>Dikarya</taxon>
        <taxon>Ascomycota</taxon>
        <taxon>Pezizomycotina</taxon>
        <taxon>Leotiomycetes</taxon>
        <taxon>Helotiales</taxon>
        <taxon>Dermateaceae</taxon>
        <taxon>Coleophoma</taxon>
    </lineage>
</organism>
<evidence type="ECO:0000313" key="2">
    <source>
        <dbReference type="EMBL" id="RDW70154.1"/>
    </source>
</evidence>
<protein>
    <submittedName>
        <fullName evidence="2">Uncharacterized protein</fullName>
    </submittedName>
</protein>
<proteinExistence type="predicted"/>
<gene>
    <name evidence="2" type="ORF">BP5796_08551</name>
</gene>
<accession>A0A3D8R8I3</accession>
<keyword evidence="3" id="KW-1185">Reference proteome</keyword>
<sequence length="363" mass="40757">MDGLAETLINAMPRAVRQVLSGGAFTFDDLWNILDEPLGIPDNQKNWVTSYDDRRVAIYVVLFRGIEIKDHDKRLASETAPGQMYAVARSAGEHKMLVLYDFSDAKDVHTQGKILKIAEHTCVCLFSSWTGNLTSDEVVSERNGKKDQQANGRRSGLVLTEVYFNRLDTLMQVQYDKKRGEVFDFIKRGPPIVVKEISYNHKNQITQVRDQLPTTLQPLRRLSVNENRLAIQKMYGDGIYFKPIAGLNFQKLADTPKNCAMCHVANIDQSPGFYSLVSRKCSNTAAEACEACAMLRRPCVWLNFGDLTKPGGRYKFIRVPIADLRGPQNIEGPSFDDTIAFTPTVQENEDFDPEAPPAGEADD</sequence>
<dbReference type="OrthoDB" id="10614277at2759"/>
<reference evidence="2 3" key="1">
    <citation type="journal article" date="2018" name="IMA Fungus">
        <title>IMA Genome-F 9: Draft genome sequence of Annulohypoxylon stygium, Aspergillus mulundensis, Berkeleyomyces basicola (syn. Thielaviopsis basicola), Ceratocystis smalleyi, two Cercospora beticola strains, Coleophoma cylindrospora, Fusarium fracticaudum, Phialophora cf. hyalina, and Morchella septimelata.</title>
        <authorList>
            <person name="Wingfield B.D."/>
            <person name="Bills G.F."/>
            <person name="Dong Y."/>
            <person name="Huang W."/>
            <person name="Nel W.J."/>
            <person name="Swalarsk-Parry B.S."/>
            <person name="Vaghefi N."/>
            <person name="Wilken P.M."/>
            <person name="An Z."/>
            <person name="de Beer Z.W."/>
            <person name="De Vos L."/>
            <person name="Chen L."/>
            <person name="Duong T.A."/>
            <person name="Gao Y."/>
            <person name="Hammerbacher A."/>
            <person name="Kikkert J.R."/>
            <person name="Li Y."/>
            <person name="Li H."/>
            <person name="Li K."/>
            <person name="Li Q."/>
            <person name="Liu X."/>
            <person name="Ma X."/>
            <person name="Naidoo K."/>
            <person name="Pethybridge S.J."/>
            <person name="Sun J."/>
            <person name="Steenkamp E.T."/>
            <person name="van der Nest M.A."/>
            <person name="van Wyk S."/>
            <person name="Wingfield M.J."/>
            <person name="Xiong C."/>
            <person name="Yue Q."/>
            <person name="Zhang X."/>
        </authorList>
    </citation>
    <scope>NUCLEOTIDE SEQUENCE [LARGE SCALE GENOMIC DNA]</scope>
    <source>
        <strain evidence="2 3">BP5796</strain>
    </source>
</reference>